<accession>A0ABM7RGE3</accession>
<feature type="compositionally biased region" description="Pro residues" evidence="1">
    <location>
        <begin position="167"/>
        <end position="179"/>
    </location>
</feature>
<organism evidence="3 4">
    <name type="scientific">Haloferula helveola</name>
    <dbReference type="NCBI Taxonomy" id="490095"/>
    <lineage>
        <taxon>Bacteria</taxon>
        <taxon>Pseudomonadati</taxon>
        <taxon>Verrucomicrobiota</taxon>
        <taxon>Verrucomicrobiia</taxon>
        <taxon>Verrucomicrobiales</taxon>
        <taxon>Verrucomicrobiaceae</taxon>
        <taxon>Haloferula</taxon>
    </lineage>
</organism>
<gene>
    <name evidence="3" type="ORF">HAHE_32510</name>
</gene>
<name>A0ABM7RGE3_9BACT</name>
<feature type="compositionally biased region" description="Basic and acidic residues" evidence="1">
    <location>
        <begin position="214"/>
        <end position="243"/>
    </location>
</feature>
<feature type="region of interest" description="Disordered" evidence="1">
    <location>
        <begin position="139"/>
        <end position="276"/>
    </location>
</feature>
<evidence type="ECO:0000313" key="3">
    <source>
        <dbReference type="EMBL" id="BCX49343.1"/>
    </source>
</evidence>
<evidence type="ECO:0000256" key="2">
    <source>
        <dbReference type="SAM" id="Phobius"/>
    </source>
</evidence>
<evidence type="ECO:0008006" key="5">
    <source>
        <dbReference type="Google" id="ProtNLM"/>
    </source>
</evidence>
<keyword evidence="2" id="KW-1133">Transmembrane helix</keyword>
<dbReference type="Proteomes" id="UP001374893">
    <property type="component" value="Chromosome"/>
</dbReference>
<proteinExistence type="predicted"/>
<dbReference type="EMBL" id="AP024702">
    <property type="protein sequence ID" value="BCX49343.1"/>
    <property type="molecule type" value="Genomic_DNA"/>
</dbReference>
<dbReference type="RefSeq" id="WP_338685892.1">
    <property type="nucleotide sequence ID" value="NZ_AP024702.1"/>
</dbReference>
<keyword evidence="4" id="KW-1185">Reference proteome</keyword>
<keyword evidence="2" id="KW-0812">Transmembrane</keyword>
<feature type="transmembrane region" description="Helical" evidence="2">
    <location>
        <begin position="15"/>
        <end position="39"/>
    </location>
</feature>
<evidence type="ECO:0000313" key="4">
    <source>
        <dbReference type="Proteomes" id="UP001374893"/>
    </source>
</evidence>
<sequence length="375" mass="40543">MQAVQTIDRVSDARLWLVAVLVSVAVNGTVVLVLAFLALHSLIFTIPEPEQGEQAAEERVMTILPMVAAEPPPPPVEKPMGFARTSEDQPSGLPENPKFIGERDTLATSDAAAVADAPDMPSQTGIEPRVPDEIETTTSEYQDGSLDQADPAGAPAEPTEMAVETPPADPADPVSPPPSEVEAPEEGIPGVPKERLADGPLPVDRPVPPEMVEEEPKSAPETARTEEGERKEEAVEEQPKEVKNQPGSDPGFRGYQRKTELKGSISRSGRSALDVKSGPLGKYHAALSRAIEQSWQRQVVRNRDFITPGVIRIRVVLDENGRVRTVGTVEEFGVGTIQIGFTHAAIREADLPKMPADVKKELDGEPLELLYNFIF</sequence>
<protein>
    <recommendedName>
        <fullName evidence="5">TonB C-terminal domain-containing protein</fullName>
    </recommendedName>
</protein>
<evidence type="ECO:0000256" key="1">
    <source>
        <dbReference type="SAM" id="MobiDB-lite"/>
    </source>
</evidence>
<reference evidence="3 4" key="1">
    <citation type="submission" date="2021-06" db="EMBL/GenBank/DDBJ databases">
        <title>Complete genome of Haloferula helveola possessing various polysaccharide degrading enzymes.</title>
        <authorList>
            <person name="Takami H."/>
            <person name="Huang C."/>
            <person name="Hamasaki K."/>
        </authorList>
    </citation>
    <scope>NUCLEOTIDE SEQUENCE [LARGE SCALE GENOMIC DNA]</scope>
    <source>
        <strain evidence="3 4">CN-1</strain>
    </source>
</reference>
<keyword evidence="2" id="KW-0472">Membrane</keyword>